<evidence type="ECO:0000256" key="13">
    <source>
        <dbReference type="ARBA" id="ARBA00023136"/>
    </source>
</evidence>
<evidence type="ECO:0000256" key="9">
    <source>
        <dbReference type="ARBA" id="ARBA00022741"/>
    </source>
</evidence>
<dbReference type="Proteomes" id="UP000688137">
    <property type="component" value="Unassembled WGS sequence"/>
</dbReference>
<comment type="similarity">
    <text evidence="3">Belongs to the protein kinase superfamily. AGC Ser/Thr protein kinase family. cGMP subfamily.</text>
</comment>
<evidence type="ECO:0000313" key="20">
    <source>
        <dbReference type="Proteomes" id="UP000688137"/>
    </source>
</evidence>
<dbReference type="GO" id="GO:0005952">
    <property type="term" value="C:cAMP-dependent protein kinase complex"/>
    <property type="evidence" value="ECO:0007669"/>
    <property type="project" value="TreeGrafter"/>
</dbReference>
<comment type="cofactor">
    <cofactor evidence="1">
        <name>Mg(2+)</name>
        <dbReference type="ChEBI" id="CHEBI:18420"/>
    </cofactor>
</comment>
<dbReference type="CDD" id="cd00038">
    <property type="entry name" value="CAP_ED"/>
    <property type="match status" value="1"/>
</dbReference>
<evidence type="ECO:0000313" key="19">
    <source>
        <dbReference type="EMBL" id="CAD8082250.1"/>
    </source>
</evidence>
<dbReference type="FunFam" id="2.60.120.10:FF:000068">
    <property type="entry name" value="cGMP-dependent protein kinase"/>
    <property type="match status" value="1"/>
</dbReference>
<dbReference type="GO" id="GO:0046872">
    <property type="term" value="F:metal ion binding"/>
    <property type="evidence" value="ECO:0007669"/>
    <property type="project" value="UniProtKB-KW"/>
</dbReference>
<keyword evidence="12" id="KW-0142">cGMP-binding</keyword>
<dbReference type="InterPro" id="IPR000719">
    <property type="entry name" value="Prot_kinase_dom"/>
</dbReference>
<dbReference type="OMA" id="IVCYRNS"/>
<dbReference type="PROSITE" id="PS50011">
    <property type="entry name" value="PROTEIN_KINASE_DOM"/>
    <property type="match status" value="1"/>
</dbReference>
<keyword evidence="9" id="KW-0547">Nucleotide-binding</keyword>
<gene>
    <name evidence="19" type="ORF">PPRIM_AZ9-3.1.T0670160</name>
</gene>
<dbReference type="PANTHER" id="PTHR24353:SF37">
    <property type="entry name" value="CAMP-DEPENDENT PROTEIN KINASE CATALYTIC SUBUNIT PRKX"/>
    <property type="match status" value="1"/>
</dbReference>
<accession>A0A8S1MPV4</accession>
<dbReference type="GO" id="GO:0004692">
    <property type="term" value="F:cGMP-dependent protein kinase activity"/>
    <property type="evidence" value="ECO:0007669"/>
    <property type="project" value="UniProtKB-EC"/>
</dbReference>
<evidence type="ECO:0000256" key="7">
    <source>
        <dbReference type="ARBA" id="ARBA00022679"/>
    </source>
</evidence>
<evidence type="ECO:0000256" key="10">
    <source>
        <dbReference type="ARBA" id="ARBA00022777"/>
    </source>
</evidence>
<keyword evidence="11" id="KW-0067">ATP-binding</keyword>
<dbReference type="GO" id="GO:0012505">
    <property type="term" value="C:endomembrane system"/>
    <property type="evidence" value="ECO:0007669"/>
    <property type="project" value="UniProtKB-SubCell"/>
</dbReference>
<keyword evidence="5" id="KW-0723">Serine/threonine-protein kinase</keyword>
<evidence type="ECO:0000256" key="11">
    <source>
        <dbReference type="ARBA" id="ARBA00022840"/>
    </source>
</evidence>
<keyword evidence="7" id="KW-0808">Transferase</keyword>
<comment type="caution">
    <text evidence="19">The sequence shown here is derived from an EMBL/GenBank/DDBJ whole genome shotgun (WGS) entry which is preliminary data.</text>
</comment>
<sequence>MGCTSSIEQTTIISSKAGKPKLTKSMSTSSIVCYRNSKIRENVTILNQGKSQLDCQFITQVLKKHYIFYQLNEESIQNIIKHMFYCLIKQNHHLYQNINTPSCMFLIDKGQLKTQNFTLFQPGSIVGEDNLLLGSIKFIEAIEDTYMWCLDRIQFNKAIQYITSQSFITNRAFLQQQYLFQYFSQNQLDGIAANILPVQYQKNQIMFSDDAFVIIKNGEASLFKGNKFSKTLSRRDTYGTLYKLNKPKNTKVRAIIETQCLILTQPKLIEVIGFNIQKQIYQAIIRHVLIEIEIPGSEIEKILEKEQYKLKIYNNEQIKQRQIHEDLSIIVDGSVDCEGETLKLGEFISDQFDNSIYVANGTIAIIQRDSLYIEDYIIEESSDDEYIKCKPRFIELKQLQIIRRNSNNIINLVQFKQQNYILRQINKQTQQKTQQERRMKSQKKIFEILKCPNISKYYQFYEDNTSYYFLFQFIDGTLLSERRLTLPQIQSSILQMISILDACYKNSIICRSIKLDNFLIDYQANVYLINLLNAKQASRTYTIIGSPHYMAPEILEGRGYDCNSDVWSLGVCLYELLFESVPYGQALDDPYQIYEEIIGSSELEFPDSYKDEQGKSLMKQLINKNVYQRIGSNFDQLKNHSWFSSLDISNISPIESQIEIRC</sequence>
<dbReference type="InterPro" id="IPR000595">
    <property type="entry name" value="cNMP-bd_dom"/>
</dbReference>
<feature type="domain" description="Protein kinase" evidence="17">
    <location>
        <begin position="396"/>
        <end position="643"/>
    </location>
</feature>
<dbReference type="AlphaFoldDB" id="A0A8S1MPV4"/>
<keyword evidence="13" id="KW-0472">Membrane</keyword>
<evidence type="ECO:0000256" key="16">
    <source>
        <dbReference type="ARBA" id="ARBA00047462"/>
    </source>
</evidence>
<keyword evidence="8" id="KW-0479">Metal-binding</keyword>
<dbReference type="GO" id="GO:0030553">
    <property type="term" value="F:cGMP binding"/>
    <property type="evidence" value="ECO:0007669"/>
    <property type="project" value="UniProtKB-KW"/>
</dbReference>
<evidence type="ECO:0000256" key="5">
    <source>
        <dbReference type="ARBA" id="ARBA00022527"/>
    </source>
</evidence>
<dbReference type="Pfam" id="PF00069">
    <property type="entry name" value="Pkinase"/>
    <property type="match status" value="1"/>
</dbReference>
<evidence type="ECO:0000256" key="14">
    <source>
        <dbReference type="ARBA" id="ARBA00024113"/>
    </source>
</evidence>
<evidence type="ECO:0000256" key="8">
    <source>
        <dbReference type="ARBA" id="ARBA00022723"/>
    </source>
</evidence>
<reference evidence="19" key="1">
    <citation type="submission" date="2021-01" db="EMBL/GenBank/DDBJ databases">
        <authorList>
            <consortium name="Genoscope - CEA"/>
            <person name="William W."/>
        </authorList>
    </citation>
    <scope>NUCLEOTIDE SEQUENCE</scope>
</reference>
<dbReference type="EMBL" id="CAJJDM010000070">
    <property type="protein sequence ID" value="CAD8082250.1"/>
    <property type="molecule type" value="Genomic_DNA"/>
</dbReference>
<dbReference type="EC" id="2.7.11.12" evidence="4"/>
<protein>
    <recommendedName>
        <fullName evidence="14">cGMP-dependent protein kinase</fullName>
        <ecNumber evidence="4">2.7.11.12</ecNumber>
    </recommendedName>
</protein>
<proteinExistence type="inferred from homology"/>
<dbReference type="GO" id="GO:0004691">
    <property type="term" value="F:cAMP-dependent protein kinase activity"/>
    <property type="evidence" value="ECO:0007669"/>
    <property type="project" value="TreeGrafter"/>
</dbReference>
<dbReference type="GO" id="GO:0005524">
    <property type="term" value="F:ATP binding"/>
    <property type="evidence" value="ECO:0007669"/>
    <property type="project" value="UniProtKB-KW"/>
</dbReference>
<evidence type="ECO:0000256" key="6">
    <source>
        <dbReference type="ARBA" id="ARBA00022535"/>
    </source>
</evidence>
<comment type="catalytic activity">
    <reaction evidence="16">
        <text>L-seryl-[protein] + ATP = O-phospho-L-seryl-[protein] + ADP + H(+)</text>
        <dbReference type="Rhea" id="RHEA:17989"/>
        <dbReference type="Rhea" id="RHEA-COMP:9863"/>
        <dbReference type="Rhea" id="RHEA-COMP:11604"/>
        <dbReference type="ChEBI" id="CHEBI:15378"/>
        <dbReference type="ChEBI" id="CHEBI:29999"/>
        <dbReference type="ChEBI" id="CHEBI:30616"/>
        <dbReference type="ChEBI" id="CHEBI:83421"/>
        <dbReference type="ChEBI" id="CHEBI:456216"/>
        <dbReference type="EC" id="2.7.11.12"/>
    </reaction>
</comment>
<keyword evidence="10" id="KW-0418">Kinase</keyword>
<evidence type="ECO:0000256" key="3">
    <source>
        <dbReference type="ARBA" id="ARBA00006352"/>
    </source>
</evidence>
<keyword evidence="20" id="KW-1185">Reference proteome</keyword>
<comment type="catalytic activity">
    <reaction evidence="15">
        <text>L-threonyl-[protein] + ATP = O-phospho-L-threonyl-[protein] + ADP + H(+)</text>
        <dbReference type="Rhea" id="RHEA:46608"/>
        <dbReference type="Rhea" id="RHEA-COMP:11060"/>
        <dbReference type="Rhea" id="RHEA-COMP:11605"/>
        <dbReference type="ChEBI" id="CHEBI:15378"/>
        <dbReference type="ChEBI" id="CHEBI:30013"/>
        <dbReference type="ChEBI" id="CHEBI:30616"/>
        <dbReference type="ChEBI" id="CHEBI:61977"/>
        <dbReference type="ChEBI" id="CHEBI:456216"/>
        <dbReference type="EC" id="2.7.11.12"/>
    </reaction>
</comment>
<name>A0A8S1MPV4_PARPR</name>
<feature type="domain" description="Cyclic nucleotide-binding" evidence="18">
    <location>
        <begin position="210"/>
        <end position="273"/>
    </location>
</feature>
<keyword evidence="6" id="KW-0140">cGMP</keyword>
<evidence type="ECO:0000256" key="4">
    <source>
        <dbReference type="ARBA" id="ARBA00012428"/>
    </source>
</evidence>
<dbReference type="PROSITE" id="PS50042">
    <property type="entry name" value="CNMP_BINDING_3"/>
    <property type="match status" value="1"/>
</dbReference>
<organism evidence="19 20">
    <name type="scientific">Paramecium primaurelia</name>
    <dbReference type="NCBI Taxonomy" id="5886"/>
    <lineage>
        <taxon>Eukaryota</taxon>
        <taxon>Sar</taxon>
        <taxon>Alveolata</taxon>
        <taxon>Ciliophora</taxon>
        <taxon>Intramacronucleata</taxon>
        <taxon>Oligohymenophorea</taxon>
        <taxon>Peniculida</taxon>
        <taxon>Parameciidae</taxon>
        <taxon>Paramecium</taxon>
    </lineage>
</organism>
<evidence type="ECO:0000256" key="15">
    <source>
        <dbReference type="ARBA" id="ARBA00047298"/>
    </source>
</evidence>
<evidence type="ECO:0000256" key="12">
    <source>
        <dbReference type="ARBA" id="ARBA00022992"/>
    </source>
</evidence>
<comment type="subcellular location">
    <subcellularLocation>
        <location evidence="2">Endomembrane system</location>
    </subcellularLocation>
</comment>
<evidence type="ECO:0000256" key="2">
    <source>
        <dbReference type="ARBA" id="ARBA00004308"/>
    </source>
</evidence>
<evidence type="ECO:0000256" key="1">
    <source>
        <dbReference type="ARBA" id="ARBA00001946"/>
    </source>
</evidence>
<evidence type="ECO:0000259" key="17">
    <source>
        <dbReference type="PROSITE" id="PS50011"/>
    </source>
</evidence>
<dbReference type="PANTHER" id="PTHR24353">
    <property type="entry name" value="CYCLIC NUCLEOTIDE-DEPENDENT PROTEIN KINASE"/>
    <property type="match status" value="1"/>
</dbReference>
<evidence type="ECO:0000259" key="18">
    <source>
        <dbReference type="PROSITE" id="PS50042"/>
    </source>
</evidence>